<evidence type="ECO:0000313" key="11">
    <source>
        <dbReference type="Proteomes" id="UP001377804"/>
    </source>
</evidence>
<reference evidence="10 11" key="1">
    <citation type="submission" date="2023-10" db="EMBL/GenBank/DDBJ databases">
        <title>Holzapfeliella saturejae sp. nov. isolated from Satureja montana flowers.</title>
        <authorList>
            <person name="Alcantara C."/>
            <person name="Zuniga M."/>
            <person name="Landete J.M."/>
            <person name="Monedero V."/>
        </authorList>
    </citation>
    <scope>NUCLEOTIDE SEQUENCE [LARGE SCALE GENOMIC DNA]</scope>
    <source>
        <strain evidence="10 11">He02</strain>
    </source>
</reference>
<comment type="similarity">
    <text evidence="5 7 9">Belongs to the PTH family.</text>
</comment>
<evidence type="ECO:0000313" key="10">
    <source>
        <dbReference type="EMBL" id="MEJ6348071.1"/>
    </source>
</evidence>
<dbReference type="Gene3D" id="3.40.50.1470">
    <property type="entry name" value="Peptidyl-tRNA hydrolase"/>
    <property type="match status" value="1"/>
</dbReference>
<dbReference type="GO" id="GO:0004045">
    <property type="term" value="F:peptidyl-tRNA hydrolase activity"/>
    <property type="evidence" value="ECO:0007669"/>
    <property type="project" value="UniProtKB-EC"/>
</dbReference>
<sequence length="185" mass="20444">MKLIVGLGNPGKKYQKTKHNVGFMAIDKFCDSHHLNLDSEKFMGSFTKTVINGESVILAEPLTYMNDSGRHVSQLAHFFKVEPEDILVIQDDMDLPMAKIRLRQSGSAGGHNGIKSIINGLGTKSFPRLKVGIKHPENATVVNWVLSPFAGEDAKAIDDSLDTVVEILEKFIAGESMNKLMNQYN</sequence>
<evidence type="ECO:0000256" key="3">
    <source>
        <dbReference type="ARBA" id="ARBA00022801"/>
    </source>
</evidence>
<feature type="site" description="Discriminates between blocked and unblocked aminoacyl-tRNA" evidence="7">
    <location>
        <position position="9"/>
    </location>
</feature>
<evidence type="ECO:0000256" key="9">
    <source>
        <dbReference type="RuleBase" id="RU004320"/>
    </source>
</evidence>
<dbReference type="CDD" id="cd00462">
    <property type="entry name" value="PTH"/>
    <property type="match status" value="1"/>
</dbReference>
<dbReference type="SUPFAM" id="SSF53178">
    <property type="entry name" value="Peptidyl-tRNA hydrolase-like"/>
    <property type="match status" value="1"/>
</dbReference>
<keyword evidence="2 7" id="KW-0820">tRNA-binding</keyword>
<dbReference type="NCBIfam" id="TIGR00447">
    <property type="entry name" value="pth"/>
    <property type="match status" value="1"/>
</dbReference>
<dbReference type="PROSITE" id="PS01195">
    <property type="entry name" value="PEPT_TRNA_HYDROL_1"/>
    <property type="match status" value="1"/>
</dbReference>
<comment type="catalytic activity">
    <reaction evidence="7 8">
        <text>an N-acyl-L-alpha-aminoacyl-tRNA + H2O = an N-acyl-L-amino acid + a tRNA + H(+)</text>
        <dbReference type="Rhea" id="RHEA:54448"/>
        <dbReference type="Rhea" id="RHEA-COMP:10123"/>
        <dbReference type="Rhea" id="RHEA-COMP:13883"/>
        <dbReference type="ChEBI" id="CHEBI:15377"/>
        <dbReference type="ChEBI" id="CHEBI:15378"/>
        <dbReference type="ChEBI" id="CHEBI:59874"/>
        <dbReference type="ChEBI" id="CHEBI:78442"/>
        <dbReference type="ChEBI" id="CHEBI:138191"/>
        <dbReference type="EC" id="3.1.1.29"/>
    </reaction>
</comment>
<dbReference type="Pfam" id="PF01195">
    <property type="entry name" value="Pept_tRNA_hydro"/>
    <property type="match status" value="1"/>
</dbReference>
<evidence type="ECO:0000256" key="6">
    <source>
        <dbReference type="ARBA" id="ARBA00050038"/>
    </source>
</evidence>
<keyword evidence="11" id="KW-1185">Reference proteome</keyword>
<organism evidence="10 11">
    <name type="scientific">Holzapfeliella saturejae</name>
    <dbReference type="NCBI Taxonomy" id="3082953"/>
    <lineage>
        <taxon>Bacteria</taxon>
        <taxon>Bacillati</taxon>
        <taxon>Bacillota</taxon>
        <taxon>Bacilli</taxon>
        <taxon>Lactobacillales</taxon>
        <taxon>Lactobacillaceae</taxon>
        <taxon>Holzapfeliella</taxon>
    </lineage>
</organism>
<comment type="function">
    <text evidence="7">Hydrolyzes ribosome-free peptidyl-tRNAs (with 1 or more amino acids incorporated), which drop off the ribosome during protein synthesis, or as a result of ribosome stalling.</text>
</comment>
<proteinExistence type="inferred from homology"/>
<accession>A0ABU8SFA5</accession>
<gene>
    <name evidence="7 10" type="primary">pth</name>
    <name evidence="10" type="ORF">R4Y45_02365</name>
</gene>
<name>A0ABU8SFA5_9LACO</name>
<dbReference type="EC" id="3.1.1.29" evidence="1 7"/>
<keyword evidence="7" id="KW-0963">Cytoplasm</keyword>
<comment type="subcellular location">
    <subcellularLocation>
        <location evidence="7">Cytoplasm</location>
    </subcellularLocation>
</comment>
<dbReference type="HAMAP" id="MF_00083">
    <property type="entry name" value="Pept_tRNA_hydro_bact"/>
    <property type="match status" value="1"/>
</dbReference>
<evidence type="ECO:0000256" key="1">
    <source>
        <dbReference type="ARBA" id="ARBA00013260"/>
    </source>
</evidence>
<evidence type="ECO:0000256" key="8">
    <source>
        <dbReference type="RuleBase" id="RU000673"/>
    </source>
</evidence>
<dbReference type="EMBL" id="JAWMWG010000001">
    <property type="protein sequence ID" value="MEJ6348071.1"/>
    <property type="molecule type" value="Genomic_DNA"/>
</dbReference>
<dbReference type="PANTHER" id="PTHR17224:SF1">
    <property type="entry name" value="PEPTIDYL-TRNA HYDROLASE"/>
    <property type="match status" value="1"/>
</dbReference>
<dbReference type="PROSITE" id="PS01196">
    <property type="entry name" value="PEPT_TRNA_HYDROL_2"/>
    <property type="match status" value="1"/>
</dbReference>
<evidence type="ECO:0000256" key="5">
    <source>
        <dbReference type="ARBA" id="ARBA00038063"/>
    </source>
</evidence>
<dbReference type="InterPro" id="IPR001328">
    <property type="entry name" value="Pept_tRNA_hydro"/>
</dbReference>
<comment type="subunit">
    <text evidence="7">Monomer.</text>
</comment>
<protein>
    <recommendedName>
        <fullName evidence="6 7">Peptidyl-tRNA hydrolase</fullName>
        <shortName evidence="7">Pth</shortName>
        <ecNumber evidence="1 7">3.1.1.29</ecNumber>
    </recommendedName>
</protein>
<keyword evidence="4 7" id="KW-0694">RNA-binding</keyword>
<evidence type="ECO:0000256" key="7">
    <source>
        <dbReference type="HAMAP-Rule" id="MF_00083"/>
    </source>
</evidence>
<comment type="function">
    <text evidence="7">Catalyzes the release of premature peptidyl moieties from peptidyl-tRNA molecules trapped in stalled 50S ribosomal subunits, and thus maintains levels of free tRNAs and 50S ribosomes.</text>
</comment>
<feature type="binding site" evidence="7">
    <location>
        <position position="112"/>
    </location>
    <ligand>
        <name>tRNA</name>
        <dbReference type="ChEBI" id="CHEBI:17843"/>
    </ligand>
</feature>
<dbReference type="InterPro" id="IPR036416">
    <property type="entry name" value="Pept_tRNA_hydro_sf"/>
</dbReference>
<dbReference type="PANTHER" id="PTHR17224">
    <property type="entry name" value="PEPTIDYL-TRNA HYDROLASE"/>
    <property type="match status" value="1"/>
</dbReference>
<evidence type="ECO:0000256" key="4">
    <source>
        <dbReference type="ARBA" id="ARBA00022884"/>
    </source>
</evidence>
<keyword evidence="3 7" id="KW-0378">Hydrolase</keyword>
<feature type="binding site" evidence="7">
    <location>
        <position position="64"/>
    </location>
    <ligand>
        <name>tRNA</name>
        <dbReference type="ChEBI" id="CHEBI:17843"/>
    </ligand>
</feature>
<dbReference type="InterPro" id="IPR018171">
    <property type="entry name" value="Pept_tRNA_hydro_CS"/>
</dbReference>
<feature type="site" description="Stabilizes the basic form of H active site to accept a proton" evidence="7">
    <location>
        <position position="91"/>
    </location>
</feature>
<feature type="binding site" evidence="7">
    <location>
        <position position="14"/>
    </location>
    <ligand>
        <name>tRNA</name>
        <dbReference type="ChEBI" id="CHEBI:17843"/>
    </ligand>
</feature>
<comment type="caution">
    <text evidence="10">The sequence shown here is derived from an EMBL/GenBank/DDBJ whole genome shotgun (WGS) entry which is preliminary data.</text>
</comment>
<dbReference type="Proteomes" id="UP001377804">
    <property type="component" value="Unassembled WGS sequence"/>
</dbReference>
<dbReference type="RefSeq" id="WP_339968896.1">
    <property type="nucleotide sequence ID" value="NZ_JAWMWG010000001.1"/>
</dbReference>
<evidence type="ECO:0000256" key="2">
    <source>
        <dbReference type="ARBA" id="ARBA00022555"/>
    </source>
</evidence>
<feature type="active site" description="Proton acceptor" evidence="7">
    <location>
        <position position="19"/>
    </location>
</feature>
<feature type="binding site" evidence="7">
    <location>
        <position position="66"/>
    </location>
    <ligand>
        <name>tRNA</name>
        <dbReference type="ChEBI" id="CHEBI:17843"/>
    </ligand>
</feature>